<comment type="subcellular location">
    <subcellularLocation>
        <location evidence="2">Nucleus</location>
    </subcellularLocation>
</comment>
<dbReference type="EMBL" id="KV454479">
    <property type="protein sequence ID" value="ODV61585.1"/>
    <property type="molecule type" value="Genomic_DNA"/>
</dbReference>
<dbReference type="InterPro" id="IPR044752">
    <property type="entry name" value="PIN-like_EXO1"/>
</dbReference>
<dbReference type="SUPFAM" id="SSF88723">
    <property type="entry name" value="PIN domain-like"/>
    <property type="match status" value="1"/>
</dbReference>
<evidence type="ECO:0000256" key="7">
    <source>
        <dbReference type="ARBA" id="ARBA00022842"/>
    </source>
</evidence>
<dbReference type="GeneID" id="30963430"/>
<evidence type="ECO:0000256" key="8">
    <source>
        <dbReference type="ARBA" id="ARBA00023204"/>
    </source>
</evidence>
<evidence type="ECO:0000313" key="12">
    <source>
        <dbReference type="EMBL" id="ODV61585.1"/>
    </source>
</evidence>
<evidence type="ECO:0000256" key="1">
    <source>
        <dbReference type="ARBA" id="ARBA00001946"/>
    </source>
</evidence>
<evidence type="ECO:0000259" key="11">
    <source>
        <dbReference type="SMART" id="SM00485"/>
    </source>
</evidence>
<keyword evidence="3" id="KW-0540">Nuclease</keyword>
<evidence type="ECO:0000256" key="9">
    <source>
        <dbReference type="ARBA" id="ARBA00023242"/>
    </source>
</evidence>
<evidence type="ECO:0000256" key="6">
    <source>
        <dbReference type="ARBA" id="ARBA00022801"/>
    </source>
</evidence>
<dbReference type="PRINTS" id="PR00853">
    <property type="entry name" value="XPGRADSUPER"/>
</dbReference>
<dbReference type="Pfam" id="PF00752">
    <property type="entry name" value="XPG_N"/>
    <property type="match status" value="1"/>
</dbReference>
<dbReference type="AlphaFoldDB" id="A0A1D2VIY4"/>
<keyword evidence="8" id="KW-0234">DNA repair</keyword>
<dbReference type="SMART" id="SM00484">
    <property type="entry name" value="XPGI"/>
    <property type="match status" value="1"/>
</dbReference>
<dbReference type="InterPro" id="IPR006086">
    <property type="entry name" value="XPG-I_dom"/>
</dbReference>
<accession>A0A1D2VIY4</accession>
<dbReference type="OrthoDB" id="26491at2759"/>
<dbReference type="InterPro" id="IPR036279">
    <property type="entry name" value="5-3_exonuclease_C_sf"/>
</dbReference>
<dbReference type="PANTHER" id="PTHR11081">
    <property type="entry name" value="FLAP ENDONUCLEASE FAMILY MEMBER"/>
    <property type="match status" value="1"/>
</dbReference>
<reference evidence="13" key="1">
    <citation type="submission" date="2016-05" db="EMBL/GenBank/DDBJ databases">
        <title>Comparative genomics of biotechnologically important yeasts.</title>
        <authorList>
            <consortium name="DOE Joint Genome Institute"/>
            <person name="Riley R."/>
            <person name="Haridas S."/>
            <person name="Wolfe K.H."/>
            <person name="Lopes M.R."/>
            <person name="Hittinger C.T."/>
            <person name="Goker M."/>
            <person name="Salamov A."/>
            <person name="Wisecaver J."/>
            <person name="Long T.M."/>
            <person name="Aerts A.L."/>
            <person name="Barry K."/>
            <person name="Choi C."/>
            <person name="Clum A."/>
            <person name="Coughlan A.Y."/>
            <person name="Deshpande S."/>
            <person name="Douglass A.P."/>
            <person name="Hanson S.J."/>
            <person name="Klenk H.-P."/>
            <person name="Labutti K."/>
            <person name="Lapidus A."/>
            <person name="Lindquist E."/>
            <person name="Lipzen A."/>
            <person name="Meier-Kolthoff J.P."/>
            <person name="Ohm R.A."/>
            <person name="Otillar R.P."/>
            <person name="Pangilinan J."/>
            <person name="Peng Y."/>
            <person name="Rokas A."/>
            <person name="Rosa C.A."/>
            <person name="Scheuner C."/>
            <person name="Sibirny A.A."/>
            <person name="Slot J.C."/>
            <person name="Stielow J.B."/>
            <person name="Sun H."/>
            <person name="Kurtzman C.P."/>
            <person name="Blackwell M."/>
            <person name="Grigoriev I.V."/>
            <person name="Jeffries T.W."/>
        </authorList>
    </citation>
    <scope>NUCLEOTIDE SEQUENCE [LARGE SCALE GENOMIC DNA]</scope>
    <source>
        <strain evidence="13">DSM 1968</strain>
    </source>
</reference>
<keyword evidence="9" id="KW-0539">Nucleus</keyword>
<evidence type="ECO:0000259" key="10">
    <source>
        <dbReference type="SMART" id="SM00484"/>
    </source>
</evidence>
<dbReference type="InterPro" id="IPR008918">
    <property type="entry name" value="HhH2"/>
</dbReference>
<dbReference type="Gene3D" id="3.40.50.1010">
    <property type="entry name" value="5'-nuclease"/>
    <property type="match status" value="1"/>
</dbReference>
<keyword evidence="7" id="KW-0460">Magnesium</keyword>
<name>A0A1D2VIY4_9ASCO</name>
<feature type="domain" description="XPG-I" evidence="10">
    <location>
        <begin position="138"/>
        <end position="209"/>
    </location>
</feature>
<dbReference type="RefSeq" id="XP_020047892.1">
    <property type="nucleotide sequence ID" value="XM_020189794.1"/>
</dbReference>
<protein>
    <submittedName>
        <fullName evidence="12">PIN domain-like protein</fullName>
    </submittedName>
</protein>
<comment type="cofactor">
    <cofactor evidence="1">
        <name>Mg(2+)</name>
        <dbReference type="ChEBI" id="CHEBI:18420"/>
    </cofactor>
</comment>
<dbReference type="InParanoid" id="A0A1D2VIY4"/>
<dbReference type="FunFam" id="3.40.50.1010:FF:000002">
    <property type="entry name" value="Exonuclease 1, putative"/>
    <property type="match status" value="1"/>
</dbReference>
<proteinExistence type="predicted"/>
<dbReference type="SMART" id="SM00279">
    <property type="entry name" value="HhH2"/>
    <property type="match status" value="1"/>
</dbReference>
<dbReference type="SMART" id="SM00485">
    <property type="entry name" value="XPGN"/>
    <property type="match status" value="1"/>
</dbReference>
<dbReference type="GO" id="GO:0017108">
    <property type="term" value="F:5'-flap endonuclease activity"/>
    <property type="evidence" value="ECO:0007669"/>
    <property type="project" value="TreeGrafter"/>
</dbReference>
<feature type="domain" description="XPG N-terminal" evidence="11">
    <location>
        <begin position="1"/>
        <end position="99"/>
    </location>
</feature>
<dbReference type="GO" id="GO:0005634">
    <property type="term" value="C:nucleus"/>
    <property type="evidence" value="ECO:0007669"/>
    <property type="project" value="UniProtKB-SubCell"/>
</dbReference>
<keyword evidence="4" id="KW-0479">Metal-binding</keyword>
<dbReference type="FunCoup" id="A0A1D2VIY4">
    <property type="interactions" value="218"/>
</dbReference>
<organism evidence="12 13">
    <name type="scientific">Ascoidea rubescens DSM 1968</name>
    <dbReference type="NCBI Taxonomy" id="1344418"/>
    <lineage>
        <taxon>Eukaryota</taxon>
        <taxon>Fungi</taxon>
        <taxon>Dikarya</taxon>
        <taxon>Ascomycota</taxon>
        <taxon>Saccharomycotina</taxon>
        <taxon>Saccharomycetes</taxon>
        <taxon>Ascoideaceae</taxon>
        <taxon>Ascoidea</taxon>
    </lineage>
</organism>
<evidence type="ECO:0000256" key="2">
    <source>
        <dbReference type="ARBA" id="ARBA00004123"/>
    </source>
</evidence>
<dbReference type="GO" id="GO:0046872">
    <property type="term" value="F:metal ion binding"/>
    <property type="evidence" value="ECO:0007669"/>
    <property type="project" value="UniProtKB-KW"/>
</dbReference>
<evidence type="ECO:0000256" key="5">
    <source>
        <dbReference type="ARBA" id="ARBA00022763"/>
    </source>
</evidence>
<keyword evidence="6" id="KW-0378">Hydrolase</keyword>
<evidence type="ECO:0000313" key="13">
    <source>
        <dbReference type="Proteomes" id="UP000095038"/>
    </source>
</evidence>
<dbReference type="Pfam" id="PF00867">
    <property type="entry name" value="XPG_I"/>
    <property type="match status" value="1"/>
</dbReference>
<evidence type="ECO:0000256" key="4">
    <source>
        <dbReference type="ARBA" id="ARBA00022723"/>
    </source>
</evidence>
<dbReference type="PANTHER" id="PTHR11081:SF65">
    <property type="entry name" value="DNA DAMAGE-INDUCIBLE PROTEIN DIN7-RELATED"/>
    <property type="match status" value="1"/>
</dbReference>
<dbReference type="GO" id="GO:0003677">
    <property type="term" value="F:DNA binding"/>
    <property type="evidence" value="ECO:0007669"/>
    <property type="project" value="InterPro"/>
</dbReference>
<dbReference type="STRING" id="1344418.A0A1D2VIY4"/>
<dbReference type="Gene3D" id="1.10.150.20">
    <property type="entry name" value="5' to 3' exonuclease, C-terminal subdomain"/>
    <property type="match status" value="1"/>
</dbReference>
<gene>
    <name evidence="12" type="ORF">ASCRUDRAFT_23495</name>
</gene>
<dbReference type="Proteomes" id="UP000095038">
    <property type="component" value="Unassembled WGS sequence"/>
</dbReference>
<dbReference type="GO" id="GO:0006281">
    <property type="term" value="P:DNA repair"/>
    <property type="evidence" value="ECO:0007669"/>
    <property type="project" value="UniProtKB-KW"/>
</dbReference>
<keyword evidence="13" id="KW-1185">Reference proteome</keyword>
<evidence type="ECO:0000256" key="3">
    <source>
        <dbReference type="ARBA" id="ARBA00022722"/>
    </source>
</evidence>
<sequence>MGISGLLPCLKPIQKNSHLNAYANKSIAIDAYSWLHKAIISSNLEIYHNKSTNKYLNYFIKKLNLLAHFNISPYLVFDGDYLPTKASTESSRSQSRLKNKQLADAYFQQANYKKALDAHLKSIDISPPFAKTIIDYLKANNIKYIVAPYEADSQLVYLEKSGLVDAVISEDSDLLIFGCKTLLTKLNDSGHFIEISSSDFTKIPSFSSLNHYQLKLVVSLCGCDYYKGIPNIGLKTSLSLVKKYSNLKKLLLFLRFQNKFKIPSNFDQIFLKVYYCFTYQRVFDPITSKITTLNPIPSQQDNQQNNYQDNETPIDYNILYSCIGKKYDDQNLHYLVSIGEIDPFTHKKLISRE</sequence>
<feature type="non-terminal residue" evidence="12">
    <location>
        <position position="353"/>
    </location>
</feature>
<dbReference type="InterPro" id="IPR006085">
    <property type="entry name" value="XPG_DNA_repair_N"/>
</dbReference>
<dbReference type="SUPFAM" id="SSF47807">
    <property type="entry name" value="5' to 3' exonuclease, C-terminal subdomain"/>
    <property type="match status" value="1"/>
</dbReference>
<keyword evidence="5" id="KW-0227">DNA damage</keyword>
<dbReference type="CDD" id="cd09857">
    <property type="entry name" value="PIN_EXO1"/>
    <property type="match status" value="1"/>
</dbReference>
<dbReference type="InterPro" id="IPR029060">
    <property type="entry name" value="PIN-like_dom_sf"/>
</dbReference>
<dbReference type="InterPro" id="IPR006084">
    <property type="entry name" value="XPG/Rad2"/>
</dbReference>